<dbReference type="EMBL" id="OK412919">
    <property type="protein sequence ID" value="UFD98011.1"/>
    <property type="molecule type" value="Genomic_DNA"/>
</dbReference>
<dbReference type="KEGG" id="vg:77947839"/>
<dbReference type="GeneID" id="77947839"/>
<evidence type="ECO:0000313" key="2">
    <source>
        <dbReference type="Proteomes" id="UP000827624"/>
    </source>
</evidence>
<protein>
    <submittedName>
        <fullName evidence="1">Uncharacterized protein</fullName>
    </submittedName>
</protein>
<evidence type="ECO:0000313" key="1">
    <source>
        <dbReference type="EMBL" id="UFD98011.1"/>
    </source>
</evidence>
<dbReference type="Proteomes" id="UP000827624">
    <property type="component" value="Segment"/>
</dbReference>
<organism evidence="1 2">
    <name type="scientific">Streptomyces phage Pablito</name>
    <dbReference type="NCBI Taxonomy" id="2894593"/>
    <lineage>
        <taxon>Viruses</taxon>
        <taxon>Duplodnaviria</taxon>
        <taxon>Heunggongvirae</taxon>
        <taxon>Uroviricota</taxon>
        <taxon>Caudoviricetes</taxon>
        <taxon>Arquatrovirinae</taxon>
        <taxon>Janusvirus</taxon>
        <taxon>Janusvirus pablito</taxon>
    </lineage>
</organism>
<reference evidence="1" key="1">
    <citation type="submission" date="2021-10" db="EMBL/GenBank/DDBJ databases">
        <title>Bacteriophage attack leads to shedding of the bacterial cell wall.</title>
        <authorList>
            <person name="Ongenae V."/>
            <person name="Claessen D."/>
            <person name="Briegel A."/>
        </authorList>
    </citation>
    <scope>NUCLEOTIDE SEQUENCE</scope>
</reference>
<name>A0AAE8YFC7_9CAUD</name>
<dbReference type="RefSeq" id="YP_010671586.1">
    <property type="nucleotide sequence ID" value="NC_070968.1"/>
</dbReference>
<sequence length="43" mass="5034">MDGYSITPEYTVEQLAELLAELEYTERREALRRADEIAASHYE</sequence>
<accession>A0AAE8YFC7</accession>
<proteinExistence type="predicted"/>
<keyword evidence="2" id="KW-1185">Reference proteome</keyword>